<name>A0ABR5AQJ9_BACBA</name>
<protein>
    <submittedName>
        <fullName evidence="1">Uncharacterized protein</fullName>
    </submittedName>
</protein>
<organism evidence="1 2">
    <name type="scientific">Bacillus badius</name>
    <dbReference type="NCBI Taxonomy" id="1455"/>
    <lineage>
        <taxon>Bacteria</taxon>
        <taxon>Bacillati</taxon>
        <taxon>Bacillota</taxon>
        <taxon>Bacilli</taxon>
        <taxon>Bacillales</taxon>
        <taxon>Bacillaceae</taxon>
        <taxon>Pseudobacillus</taxon>
    </lineage>
</organism>
<gene>
    <name evidence="1" type="ORF">SD77_1967</name>
</gene>
<keyword evidence="2" id="KW-1185">Reference proteome</keyword>
<proteinExistence type="predicted"/>
<evidence type="ECO:0000313" key="2">
    <source>
        <dbReference type="Proteomes" id="UP000031982"/>
    </source>
</evidence>
<dbReference type="Proteomes" id="UP000031982">
    <property type="component" value="Unassembled WGS sequence"/>
</dbReference>
<accession>A0ABR5AQJ9</accession>
<reference evidence="1 2" key="1">
    <citation type="submission" date="2015-01" db="EMBL/GenBank/DDBJ databases">
        <title>Genome Assembly of Bacillus badius MTCC 1458.</title>
        <authorList>
            <person name="Verma A."/>
            <person name="Khatri I."/>
            <person name="Mual P."/>
            <person name="Subramanian S."/>
            <person name="Krishnamurthi S."/>
        </authorList>
    </citation>
    <scope>NUCLEOTIDE SEQUENCE [LARGE SCALE GENOMIC DNA]</scope>
    <source>
        <strain evidence="1 2">MTCC 1458</strain>
    </source>
</reference>
<dbReference type="RefSeq" id="WP_156136675.1">
    <property type="nucleotide sequence ID" value="NZ_JARTHD010000046.1"/>
</dbReference>
<sequence length="53" mass="6243">MFLPEKEQQSEELPLSSIREIKLVKVKGSHLIYQWNSNNPSSYFLTTDHNIDH</sequence>
<comment type="caution">
    <text evidence="1">The sequence shown here is derived from an EMBL/GenBank/DDBJ whole genome shotgun (WGS) entry which is preliminary data.</text>
</comment>
<dbReference type="EMBL" id="JXLP01000019">
    <property type="protein sequence ID" value="KIL77007.1"/>
    <property type="molecule type" value="Genomic_DNA"/>
</dbReference>
<evidence type="ECO:0000313" key="1">
    <source>
        <dbReference type="EMBL" id="KIL77007.1"/>
    </source>
</evidence>